<evidence type="ECO:0000313" key="1">
    <source>
        <dbReference type="EMBL" id="PWQ97894.1"/>
    </source>
</evidence>
<accession>A0A317CH64</accession>
<dbReference type="AlphaFoldDB" id="A0A317CH64"/>
<gene>
    <name evidence="1" type="ORF">DKT75_05360</name>
</gene>
<comment type="caution">
    <text evidence="1">The sequence shown here is derived from an EMBL/GenBank/DDBJ whole genome shotgun (WGS) entry which is preliminary data.</text>
</comment>
<dbReference type="Proteomes" id="UP000245506">
    <property type="component" value="Unassembled WGS sequence"/>
</dbReference>
<reference evidence="1 2" key="1">
    <citation type="submission" date="2018-05" db="EMBL/GenBank/DDBJ databases">
        <title>Leucothrix arctica sp. nov., isolated from Arctic seawater.</title>
        <authorList>
            <person name="Choi A."/>
            <person name="Baek K."/>
        </authorList>
    </citation>
    <scope>NUCLEOTIDE SEQUENCE [LARGE SCALE GENOMIC DNA]</scope>
    <source>
        <strain evidence="1 2">IMCC9719</strain>
    </source>
</reference>
<organism evidence="1 2">
    <name type="scientific">Leucothrix arctica</name>
    <dbReference type="NCBI Taxonomy" id="1481894"/>
    <lineage>
        <taxon>Bacteria</taxon>
        <taxon>Pseudomonadati</taxon>
        <taxon>Pseudomonadota</taxon>
        <taxon>Gammaproteobacteria</taxon>
        <taxon>Thiotrichales</taxon>
        <taxon>Thiotrichaceae</taxon>
        <taxon>Leucothrix</taxon>
    </lineage>
</organism>
<dbReference type="EMBL" id="QGKL01000016">
    <property type="protein sequence ID" value="PWQ97894.1"/>
    <property type="molecule type" value="Genomic_DNA"/>
</dbReference>
<protein>
    <submittedName>
        <fullName evidence="1">Uncharacterized protein</fullName>
    </submittedName>
</protein>
<sequence length="114" mass="12294">MAALSAMAGFGLSGCNLTDDDDDSVASRVANIDQQATVSLGFQSIDGAKLDAVVVPAGYVARILAPWGTYLTCEENWPGYFSDTGTQSAAYWYFFKCNALRLGHDYRCFLSNAD</sequence>
<proteinExistence type="predicted"/>
<keyword evidence="2" id="KW-1185">Reference proteome</keyword>
<name>A0A317CH64_9GAMM</name>
<evidence type="ECO:0000313" key="2">
    <source>
        <dbReference type="Proteomes" id="UP000245506"/>
    </source>
</evidence>
<dbReference type="RefSeq" id="WP_109822400.1">
    <property type="nucleotide sequence ID" value="NZ_QGKL01000016.1"/>
</dbReference>
<dbReference type="OrthoDB" id="9801383at2"/>